<dbReference type="EMBL" id="JACEIQ010000007">
    <property type="protein sequence ID" value="MBA4494384.1"/>
    <property type="molecule type" value="Genomic_DNA"/>
</dbReference>
<dbReference type="InterPro" id="IPR014238">
    <property type="entry name" value="Spore_YlmC/YmxH"/>
</dbReference>
<reference evidence="1 2" key="1">
    <citation type="submission" date="2020-07" db="EMBL/GenBank/DDBJ databases">
        <authorList>
            <person name="Feng H."/>
        </authorList>
    </citation>
    <scope>NUCLEOTIDE SEQUENCE [LARGE SCALE GENOMIC DNA]</scope>
    <source>
        <strain evidence="2">s-10</strain>
    </source>
</reference>
<keyword evidence="2" id="KW-1185">Reference proteome</keyword>
<dbReference type="AlphaFoldDB" id="A0A7W1WR43"/>
<dbReference type="RefSeq" id="WP_181751630.1">
    <property type="nucleotide sequence ID" value="NZ_JACEIQ010000007.1"/>
</dbReference>
<dbReference type="Gene3D" id="2.30.30.240">
    <property type="entry name" value="PRC-barrel domain"/>
    <property type="match status" value="1"/>
</dbReference>
<organism evidence="1 2">
    <name type="scientific">Paenactinomyces guangxiensis</name>
    <dbReference type="NCBI Taxonomy" id="1490290"/>
    <lineage>
        <taxon>Bacteria</taxon>
        <taxon>Bacillati</taxon>
        <taxon>Bacillota</taxon>
        <taxon>Bacilli</taxon>
        <taxon>Bacillales</taxon>
        <taxon>Thermoactinomycetaceae</taxon>
        <taxon>Paenactinomyces</taxon>
    </lineage>
</organism>
<dbReference type="PANTHER" id="PTHR40061">
    <property type="entry name" value="SPORULATION PROTEIN YLMC-RELATED"/>
    <property type="match status" value="1"/>
</dbReference>
<name>A0A7W1WR43_9BACL</name>
<comment type="caution">
    <text evidence="1">The sequence shown here is derived from an EMBL/GenBank/DDBJ whole genome shotgun (WGS) entry which is preliminary data.</text>
</comment>
<dbReference type="PANTHER" id="PTHR40061:SF2">
    <property type="entry name" value="PRC-BARREL DOMAIN-CONTAINING PROTEIN"/>
    <property type="match status" value="1"/>
</dbReference>
<gene>
    <name evidence="1" type="ORF">H1191_08710</name>
</gene>
<evidence type="ECO:0000313" key="1">
    <source>
        <dbReference type="EMBL" id="MBA4494384.1"/>
    </source>
</evidence>
<accession>A0A7W1WR43</accession>
<dbReference type="InterPro" id="IPR011033">
    <property type="entry name" value="PRC_barrel-like_sf"/>
</dbReference>
<dbReference type="SUPFAM" id="SSF50346">
    <property type="entry name" value="PRC-barrel domain"/>
    <property type="match status" value="1"/>
</dbReference>
<sequence length="84" mass="9631">MRWSEFSEKECVDLVNGEKLGNFSRADLTFHPHTGKIESILIPVSASWFKKNTHKVELSWKMIKKVGPEMIIVNTAFKHGSDQD</sequence>
<dbReference type="Proteomes" id="UP000535491">
    <property type="component" value="Unassembled WGS sequence"/>
</dbReference>
<dbReference type="NCBIfam" id="TIGR02888">
    <property type="entry name" value="spore_YlmC_YmxH"/>
    <property type="match status" value="1"/>
</dbReference>
<proteinExistence type="predicted"/>
<protein>
    <submittedName>
        <fullName evidence="1">YlmC/YmxH family sporulation protein</fullName>
    </submittedName>
</protein>
<evidence type="ECO:0000313" key="2">
    <source>
        <dbReference type="Proteomes" id="UP000535491"/>
    </source>
</evidence>